<accession>A0ABR3YNQ9</accession>
<protein>
    <submittedName>
        <fullName evidence="1">Uncharacterized protein</fullName>
    </submittedName>
</protein>
<gene>
    <name evidence="1" type="ORF">Sste5346_008567</name>
</gene>
<reference evidence="1 2" key="1">
    <citation type="journal article" date="2024" name="IMA Fungus">
        <title>IMA Genome - F19 : A genome assembly and annotation guide to empower mycologists, including annotated draft genome sequences of Ceratocystis pirilliformis, Diaporthe australafricana, Fusarium ophioides, Paecilomyces lecythidis, and Sporothrix stenoceras.</title>
        <authorList>
            <person name="Aylward J."/>
            <person name="Wilson A.M."/>
            <person name="Visagie C.M."/>
            <person name="Spraker J."/>
            <person name="Barnes I."/>
            <person name="Buitendag C."/>
            <person name="Ceriani C."/>
            <person name="Del Mar Angel L."/>
            <person name="du Plessis D."/>
            <person name="Fuchs T."/>
            <person name="Gasser K."/>
            <person name="Kramer D."/>
            <person name="Li W."/>
            <person name="Munsamy K."/>
            <person name="Piso A."/>
            <person name="Price J.L."/>
            <person name="Sonnekus B."/>
            <person name="Thomas C."/>
            <person name="van der Nest A."/>
            <person name="van Dijk A."/>
            <person name="van Heerden A."/>
            <person name="van Vuuren N."/>
            <person name="Yilmaz N."/>
            <person name="Duong T.A."/>
            <person name="van der Merwe N.A."/>
            <person name="Wingfield M.J."/>
            <person name="Wingfield B.D."/>
        </authorList>
    </citation>
    <scope>NUCLEOTIDE SEQUENCE [LARGE SCALE GENOMIC DNA]</scope>
    <source>
        <strain evidence="1 2">CMW 5346</strain>
    </source>
</reference>
<dbReference type="EMBL" id="JAWCUI010000067">
    <property type="protein sequence ID" value="KAL1889988.1"/>
    <property type="molecule type" value="Genomic_DNA"/>
</dbReference>
<name>A0ABR3YNQ9_9PEZI</name>
<dbReference type="Proteomes" id="UP001583186">
    <property type="component" value="Unassembled WGS sequence"/>
</dbReference>
<dbReference type="Pfam" id="PF21858">
    <property type="entry name" value="DUF6914"/>
    <property type="match status" value="1"/>
</dbReference>
<evidence type="ECO:0000313" key="2">
    <source>
        <dbReference type="Proteomes" id="UP001583186"/>
    </source>
</evidence>
<dbReference type="InterPro" id="IPR054208">
    <property type="entry name" value="DUF6914"/>
</dbReference>
<organism evidence="1 2">
    <name type="scientific">Sporothrix stenoceras</name>
    <dbReference type="NCBI Taxonomy" id="5173"/>
    <lineage>
        <taxon>Eukaryota</taxon>
        <taxon>Fungi</taxon>
        <taxon>Dikarya</taxon>
        <taxon>Ascomycota</taxon>
        <taxon>Pezizomycotina</taxon>
        <taxon>Sordariomycetes</taxon>
        <taxon>Sordariomycetidae</taxon>
        <taxon>Ophiostomatales</taxon>
        <taxon>Ophiostomataceae</taxon>
        <taxon>Sporothrix</taxon>
    </lineage>
</organism>
<sequence length="123" mass="13734">MALPFNEEETSTVLTVRLLTQTQISKVKDMAALYEILRSVPIRAGQVPRWNCVAWVREALEMIEANSKATGTAVLDWATVVDAAMKYSQDKINSHRFDGKATYAFDPQLAPTYDLLEGKEVIA</sequence>
<keyword evidence="2" id="KW-1185">Reference proteome</keyword>
<comment type="caution">
    <text evidence="1">The sequence shown here is derived from an EMBL/GenBank/DDBJ whole genome shotgun (WGS) entry which is preliminary data.</text>
</comment>
<evidence type="ECO:0000313" key="1">
    <source>
        <dbReference type="EMBL" id="KAL1889988.1"/>
    </source>
</evidence>
<proteinExistence type="predicted"/>